<dbReference type="HOGENOM" id="CLU_2531399_0_0_1"/>
<reference evidence="1" key="2">
    <citation type="submission" date="2018-05" db="EMBL/GenBank/DDBJ databases">
        <title>OpunRS2 (Oryza punctata Reference Sequence Version 2).</title>
        <authorList>
            <person name="Zhang J."/>
            <person name="Kudrna D."/>
            <person name="Lee S."/>
            <person name="Talag J."/>
            <person name="Welchert J."/>
            <person name="Wing R.A."/>
        </authorList>
    </citation>
    <scope>NUCLEOTIDE SEQUENCE [LARGE SCALE GENOMIC DNA]</scope>
</reference>
<reference evidence="1" key="1">
    <citation type="submission" date="2015-04" db="UniProtKB">
        <authorList>
            <consortium name="EnsemblPlants"/>
        </authorList>
    </citation>
    <scope>IDENTIFICATION</scope>
</reference>
<proteinExistence type="predicted"/>
<organism evidence="1">
    <name type="scientific">Oryza punctata</name>
    <name type="common">Red rice</name>
    <dbReference type="NCBI Taxonomy" id="4537"/>
    <lineage>
        <taxon>Eukaryota</taxon>
        <taxon>Viridiplantae</taxon>
        <taxon>Streptophyta</taxon>
        <taxon>Embryophyta</taxon>
        <taxon>Tracheophyta</taxon>
        <taxon>Spermatophyta</taxon>
        <taxon>Magnoliopsida</taxon>
        <taxon>Liliopsida</taxon>
        <taxon>Poales</taxon>
        <taxon>Poaceae</taxon>
        <taxon>BOP clade</taxon>
        <taxon>Oryzoideae</taxon>
        <taxon>Oryzeae</taxon>
        <taxon>Oryzinae</taxon>
        <taxon>Oryza</taxon>
    </lineage>
</organism>
<name>A0A0E0M242_ORYPU</name>
<dbReference type="AlphaFoldDB" id="A0A0E0M242"/>
<protein>
    <submittedName>
        <fullName evidence="1">Uncharacterized protein</fullName>
    </submittedName>
</protein>
<dbReference type="Proteomes" id="UP000026962">
    <property type="component" value="Chromosome 9"/>
</dbReference>
<dbReference type="EnsemblPlants" id="OPUNC09G11440.1">
    <property type="protein sequence ID" value="OPUNC09G11440.1"/>
    <property type="gene ID" value="OPUNC09G11440"/>
</dbReference>
<accession>A0A0E0M242</accession>
<sequence>MASQALSYVLPPHGRDSAGSKLGALISDDYISAATTAANGELGFRRGHGFLRRWHLPSAPRIFHFVSLLGERERGTMERRRQGK</sequence>
<evidence type="ECO:0000313" key="2">
    <source>
        <dbReference type="Proteomes" id="UP000026962"/>
    </source>
</evidence>
<dbReference type="Gramene" id="OPUNC09G11440.1">
    <property type="protein sequence ID" value="OPUNC09G11440.1"/>
    <property type="gene ID" value="OPUNC09G11440"/>
</dbReference>
<keyword evidence="2" id="KW-1185">Reference proteome</keyword>
<evidence type="ECO:0000313" key="1">
    <source>
        <dbReference type="EnsemblPlants" id="OPUNC09G11440.1"/>
    </source>
</evidence>